<organism evidence="1 2">
    <name type="scientific">Actinoalloteichus hoggarensis</name>
    <dbReference type="NCBI Taxonomy" id="1470176"/>
    <lineage>
        <taxon>Bacteria</taxon>
        <taxon>Bacillati</taxon>
        <taxon>Actinomycetota</taxon>
        <taxon>Actinomycetes</taxon>
        <taxon>Pseudonocardiales</taxon>
        <taxon>Pseudonocardiaceae</taxon>
        <taxon>Actinoalloteichus</taxon>
    </lineage>
</organism>
<gene>
    <name evidence="1" type="ORF">AHOG_27110</name>
</gene>
<evidence type="ECO:0000313" key="2">
    <source>
        <dbReference type="Proteomes" id="UP000204221"/>
    </source>
</evidence>
<keyword evidence="2" id="KW-1185">Reference proteome</keyword>
<dbReference type="AlphaFoldDB" id="A0A221WAF3"/>
<reference evidence="1 2" key="1">
    <citation type="submission" date="2017-07" db="EMBL/GenBank/DDBJ databases">
        <title>Complete genome sequence of Actinoalloteichus hoggarensis DSM 45943, type strain of Actinoalloteichus hoggarensis.</title>
        <authorList>
            <person name="Ruckert C."/>
            <person name="Nouioui I."/>
            <person name="Willmese J."/>
            <person name="van Wezel G."/>
            <person name="Klenk H.-P."/>
            <person name="Kalinowski J."/>
            <person name="Zotchev S.B."/>
        </authorList>
    </citation>
    <scope>NUCLEOTIDE SEQUENCE [LARGE SCALE GENOMIC DNA]</scope>
    <source>
        <strain evidence="1 2">DSM 45943</strain>
    </source>
</reference>
<dbReference type="RefSeq" id="WP_169725784.1">
    <property type="nucleotide sequence ID" value="NZ_CP022521.1"/>
</dbReference>
<dbReference type="EMBL" id="CP022521">
    <property type="protein sequence ID" value="ASO23020.1"/>
    <property type="molecule type" value="Genomic_DNA"/>
</dbReference>
<accession>A0A221WAF3</accession>
<dbReference type="KEGG" id="ahg:AHOG_27110"/>
<sequence length="57" mass="5861">MSTVWKVVGVLLVVWLALSVLGAVVKGLFWLAIVGGVLFVITAAVGAIKSGGKKQLP</sequence>
<dbReference type="Proteomes" id="UP000204221">
    <property type="component" value="Chromosome"/>
</dbReference>
<protein>
    <submittedName>
        <fullName evidence="1">Uncharacterized protein</fullName>
    </submittedName>
</protein>
<evidence type="ECO:0000313" key="1">
    <source>
        <dbReference type="EMBL" id="ASO23020.1"/>
    </source>
</evidence>
<name>A0A221WAF3_9PSEU</name>
<proteinExistence type="predicted"/>